<accession>A0A8D5RW05</accession>
<dbReference type="GO" id="GO:0009927">
    <property type="term" value="F:histidine phosphotransfer kinase activity"/>
    <property type="evidence" value="ECO:0007669"/>
    <property type="project" value="UniProtKB-UniRule"/>
</dbReference>
<dbReference type="CDD" id="cd00088">
    <property type="entry name" value="HPT"/>
    <property type="match status" value="1"/>
</dbReference>
<dbReference type="AlphaFoldDB" id="A0A8D5RW05"/>
<feature type="modified residue" description="Phosphohistidine" evidence="5">
    <location>
        <position position="124"/>
    </location>
</feature>
<dbReference type="FunFam" id="1.20.120.160:FF:000001">
    <property type="entry name" value="Histidine-containing phosphotransfer protein 1"/>
    <property type="match status" value="1"/>
</dbReference>
<dbReference type="GO" id="GO:0043424">
    <property type="term" value="F:protein histidine kinase binding"/>
    <property type="evidence" value="ECO:0007669"/>
    <property type="project" value="UniProtKB-UniRule"/>
</dbReference>
<evidence type="ECO:0000259" key="7">
    <source>
        <dbReference type="PROSITE" id="PS50894"/>
    </source>
</evidence>
<reference evidence="8" key="1">
    <citation type="submission" date="2021-01" db="EMBL/GenBank/DDBJ databases">
        <title>Red light-controlled interaction with partner proteins of the PAS histidine kinases in the moss Physcomitrella patens.</title>
        <authorList>
            <person name="Anami S."/>
            <person name="Yamashino T."/>
            <person name="Suzuki R."/>
            <person name="Nakai K."/>
            <person name="Sato K."/>
            <person name="Wu B."/>
            <person name="Ryo M."/>
            <person name="Sugita M."/>
            <person name="Aoki S."/>
        </authorList>
    </citation>
    <scope>NUCLEOTIDE SEQUENCE</scope>
    <source>
        <tissue evidence="8">Protonema</tissue>
    </source>
</reference>
<gene>
    <name evidence="8" type="primary">PpHPt2</name>
</gene>
<dbReference type="Pfam" id="PF01627">
    <property type="entry name" value="Hpt"/>
    <property type="match status" value="1"/>
</dbReference>
<dbReference type="InterPro" id="IPR008207">
    <property type="entry name" value="Sig_transdc_His_kin_Hpt_dom"/>
</dbReference>
<dbReference type="OrthoDB" id="1673781at2759"/>
<comment type="subcellular location">
    <subcellularLocation>
        <location evidence="6">Cytoplasm</location>
        <location evidence="6">Cytosol</location>
    </subcellularLocation>
    <subcellularLocation>
        <location evidence="6">Nucleus</location>
    </subcellularLocation>
</comment>
<dbReference type="GO" id="GO:0009736">
    <property type="term" value="P:cytokinin-activated signaling pathway"/>
    <property type="evidence" value="ECO:0007669"/>
    <property type="project" value="UniProtKB-KW"/>
</dbReference>
<proteinExistence type="evidence at transcript level"/>
<keyword evidence="4" id="KW-0539">Nucleus</keyword>
<comment type="domain">
    <text evidence="6">Histidine-containing phosphotransfer domain (HPt) contains an active histidine that mediates the phosphotransfer.</text>
</comment>
<evidence type="ECO:0000256" key="1">
    <source>
        <dbReference type="ARBA" id="ARBA00022490"/>
    </source>
</evidence>
<keyword evidence="3 6" id="KW-0902">Two-component regulatory system</keyword>
<dbReference type="GO" id="GO:0005634">
    <property type="term" value="C:nucleus"/>
    <property type="evidence" value="ECO:0007669"/>
    <property type="project" value="UniProtKB-SubCell"/>
</dbReference>
<dbReference type="GO" id="GO:0000160">
    <property type="term" value="P:phosphorelay signal transduction system"/>
    <property type="evidence" value="ECO:0007669"/>
    <property type="project" value="UniProtKB-UniRule"/>
</dbReference>
<dbReference type="OMA" id="RNYCEAH"/>
<name>A0A8D5RW05_PHYPA</name>
<dbReference type="PANTHER" id="PTHR28242:SF52">
    <property type="entry name" value="PHOSPHORELAY INTERMEDIATE PROTEIN YPD1"/>
    <property type="match status" value="1"/>
</dbReference>
<organism evidence="8">
    <name type="scientific">Physcomitrium patens</name>
    <name type="common">Spreading-leaved earth moss</name>
    <name type="synonym">Physcomitrella patens</name>
    <dbReference type="NCBI Taxonomy" id="3218"/>
    <lineage>
        <taxon>Eukaryota</taxon>
        <taxon>Viridiplantae</taxon>
        <taxon>Streptophyta</taxon>
        <taxon>Embryophyta</taxon>
        <taxon>Bryophyta</taxon>
        <taxon>Bryophytina</taxon>
        <taxon>Bryopsida</taxon>
        <taxon>Funariidae</taxon>
        <taxon>Funariales</taxon>
        <taxon>Funariaceae</taxon>
        <taxon>Physcomitrium</taxon>
    </lineage>
</organism>
<dbReference type="Gene3D" id="1.20.120.160">
    <property type="entry name" value="HPT domain"/>
    <property type="match status" value="1"/>
</dbReference>
<evidence type="ECO:0000256" key="3">
    <source>
        <dbReference type="ARBA" id="ARBA00023012"/>
    </source>
</evidence>
<feature type="domain" description="HPt" evidence="7">
    <location>
        <begin position="83"/>
        <end position="189"/>
    </location>
</feature>
<evidence type="ECO:0000256" key="4">
    <source>
        <dbReference type="ARBA" id="ARBA00023242"/>
    </source>
</evidence>
<dbReference type="InterPro" id="IPR036641">
    <property type="entry name" value="HPT_dom_sf"/>
</dbReference>
<protein>
    <recommendedName>
        <fullName evidence="6">Histidine-containing phosphotransfer protein</fullName>
    </recommendedName>
</protein>
<sequence length="197" mass="21920">MAEPKVVGKVSDAAAPASAVQAVEQVKVREAEAEVKVKEEEEEGECSVDELLDQHQELLDGMLSEGYLDDQFSQLQMLQDESSPDFVEEVVTLFFDDTEKLLENLTESLKTDPVDFKVVDGHVHQFKGSSSSIGAQRVKNVCVAFRHCCDAEDKKGCVDHLAKVKEEFNDVRSKLRKMLELEKRIMAAGGVLPFVEC</sequence>
<dbReference type="EMBL" id="LC600211">
    <property type="protein sequence ID" value="BCP96816.1"/>
    <property type="molecule type" value="mRNA"/>
</dbReference>
<dbReference type="SUPFAM" id="SSF47226">
    <property type="entry name" value="Histidine-containing phosphotransfer domain, HPT domain"/>
    <property type="match status" value="1"/>
</dbReference>
<evidence type="ECO:0000256" key="5">
    <source>
        <dbReference type="PROSITE-ProRule" id="PRU00110"/>
    </source>
</evidence>
<evidence type="ECO:0000256" key="2">
    <source>
        <dbReference type="ARBA" id="ARBA00022864"/>
    </source>
</evidence>
<keyword evidence="5" id="KW-0597">Phosphoprotein</keyword>
<evidence type="ECO:0000256" key="6">
    <source>
        <dbReference type="RuleBase" id="RU369004"/>
    </source>
</evidence>
<dbReference type="PROSITE" id="PS50894">
    <property type="entry name" value="HPT"/>
    <property type="match status" value="1"/>
</dbReference>
<evidence type="ECO:0000313" key="8">
    <source>
        <dbReference type="EMBL" id="BCP96816.1"/>
    </source>
</evidence>
<dbReference type="PANTHER" id="PTHR28242">
    <property type="entry name" value="PHOSPHORELAY INTERMEDIATE PROTEIN YPD1"/>
    <property type="match status" value="1"/>
</dbReference>
<dbReference type="GO" id="GO:0005829">
    <property type="term" value="C:cytosol"/>
    <property type="evidence" value="ECO:0007669"/>
    <property type="project" value="UniProtKB-SubCell"/>
</dbReference>
<comment type="function">
    <text evidence="6">Functions as a two-component phosphorelay mediators between cytokinin sensor histidine kinases and response regulators (B-type ARRs). Plays an important role in propagating cytokinin signal transduction.</text>
</comment>
<keyword evidence="2 6" id="KW-0932">Cytokinin signaling pathway</keyword>
<keyword evidence="1" id="KW-0963">Cytoplasm</keyword>
<dbReference type="InterPro" id="IPR045871">
    <property type="entry name" value="AHP1-5/YPD1"/>
</dbReference>